<organism evidence="1 2">
    <name type="scientific">Rhabditophanes sp. KR3021</name>
    <dbReference type="NCBI Taxonomy" id="114890"/>
    <lineage>
        <taxon>Eukaryota</taxon>
        <taxon>Metazoa</taxon>
        <taxon>Ecdysozoa</taxon>
        <taxon>Nematoda</taxon>
        <taxon>Chromadorea</taxon>
        <taxon>Rhabditida</taxon>
        <taxon>Tylenchina</taxon>
        <taxon>Panagrolaimomorpha</taxon>
        <taxon>Strongyloidoidea</taxon>
        <taxon>Alloionematidae</taxon>
        <taxon>Rhabditophanes</taxon>
    </lineage>
</organism>
<proteinExistence type="predicted"/>
<reference evidence="2" key="1">
    <citation type="submission" date="2016-11" db="UniProtKB">
        <authorList>
            <consortium name="WormBaseParasite"/>
        </authorList>
    </citation>
    <scope>IDENTIFICATION</scope>
    <source>
        <strain evidence="2">KR3021</strain>
    </source>
</reference>
<name>A0AC35U2T6_9BILA</name>
<dbReference type="WBParaSite" id="RSKR_0000695000.1">
    <property type="protein sequence ID" value="RSKR_0000695000.1"/>
    <property type="gene ID" value="RSKR_0000695000"/>
</dbReference>
<evidence type="ECO:0000313" key="2">
    <source>
        <dbReference type="WBParaSite" id="RSKR_0000695000.1"/>
    </source>
</evidence>
<evidence type="ECO:0000313" key="1">
    <source>
        <dbReference type="Proteomes" id="UP000095286"/>
    </source>
</evidence>
<accession>A0AC35U2T6</accession>
<dbReference type="Proteomes" id="UP000095286">
    <property type="component" value="Unplaced"/>
</dbReference>
<sequence>MSNPSTSQKHNDFLSEPMSDKPTIMVPGVDPLSAQKMSEVGKLKASQLFGDYLVGGQKAGQYAKDLQRKYAMDAKNATIAAEAMEAYAEQHFR</sequence>
<protein>
    <submittedName>
        <fullName evidence="2">Barrier-to-autointegration factor</fullName>
    </submittedName>
</protein>